<keyword evidence="10" id="KW-1133">Transmembrane helix</keyword>
<proteinExistence type="predicted"/>
<gene>
    <name evidence="11" type="ORF">NPX13_g1619</name>
</gene>
<evidence type="ECO:0000256" key="6">
    <source>
        <dbReference type="ARBA" id="ARBA00023004"/>
    </source>
</evidence>
<dbReference type="SUPFAM" id="SSF48264">
    <property type="entry name" value="Cytochrome P450"/>
    <property type="match status" value="1"/>
</dbReference>
<dbReference type="PANTHER" id="PTHR24305:SF107">
    <property type="entry name" value="P450, PUTATIVE (EUROFUNG)-RELATED"/>
    <property type="match status" value="1"/>
</dbReference>
<comment type="pathway">
    <text evidence="2">Secondary metabolite biosynthesis.</text>
</comment>
<keyword evidence="10" id="KW-0472">Membrane</keyword>
<protein>
    <recommendedName>
        <fullName evidence="13">Cytochrome P450</fullName>
    </recommendedName>
</protein>
<reference evidence="11" key="1">
    <citation type="submission" date="2022-07" db="EMBL/GenBank/DDBJ databases">
        <title>Genome Sequence of Xylaria arbuscula.</title>
        <authorList>
            <person name="Buettner E."/>
        </authorList>
    </citation>
    <scope>NUCLEOTIDE SEQUENCE</scope>
    <source>
        <strain evidence="11">VT107</strain>
    </source>
</reference>
<dbReference type="InterPro" id="IPR036396">
    <property type="entry name" value="Cyt_P450_sf"/>
</dbReference>
<dbReference type="Pfam" id="PF00067">
    <property type="entry name" value="p450"/>
    <property type="match status" value="1"/>
</dbReference>
<evidence type="ECO:0000256" key="9">
    <source>
        <dbReference type="SAM" id="MobiDB-lite"/>
    </source>
</evidence>
<dbReference type="GO" id="GO:0020037">
    <property type="term" value="F:heme binding"/>
    <property type="evidence" value="ECO:0007669"/>
    <property type="project" value="InterPro"/>
</dbReference>
<feature type="transmembrane region" description="Helical" evidence="10">
    <location>
        <begin position="64"/>
        <end position="85"/>
    </location>
</feature>
<dbReference type="InterPro" id="IPR001128">
    <property type="entry name" value="Cyt_P450"/>
</dbReference>
<dbReference type="VEuPathDB" id="FungiDB:F4678DRAFT_476590"/>
<keyword evidence="4 8" id="KW-0479">Metal-binding</keyword>
<dbReference type="AlphaFoldDB" id="A0A9W8NLA5"/>
<dbReference type="PANTHER" id="PTHR24305">
    <property type="entry name" value="CYTOCHROME P450"/>
    <property type="match status" value="1"/>
</dbReference>
<dbReference type="PRINTS" id="PR00385">
    <property type="entry name" value="P450"/>
</dbReference>
<keyword evidence="6 8" id="KW-0408">Iron</keyword>
<dbReference type="GO" id="GO:0004497">
    <property type="term" value="F:monooxygenase activity"/>
    <property type="evidence" value="ECO:0007669"/>
    <property type="project" value="UniProtKB-KW"/>
</dbReference>
<evidence type="ECO:0000313" key="12">
    <source>
        <dbReference type="Proteomes" id="UP001148614"/>
    </source>
</evidence>
<evidence type="ECO:0000313" key="11">
    <source>
        <dbReference type="EMBL" id="KAJ3578939.1"/>
    </source>
</evidence>
<evidence type="ECO:0000256" key="10">
    <source>
        <dbReference type="SAM" id="Phobius"/>
    </source>
</evidence>
<keyword evidence="10" id="KW-0812">Transmembrane</keyword>
<evidence type="ECO:0000256" key="2">
    <source>
        <dbReference type="ARBA" id="ARBA00005179"/>
    </source>
</evidence>
<keyword evidence="12" id="KW-1185">Reference proteome</keyword>
<evidence type="ECO:0000256" key="8">
    <source>
        <dbReference type="PIRSR" id="PIRSR602401-1"/>
    </source>
</evidence>
<feature type="binding site" description="axial binding residue" evidence="8">
    <location>
        <position position="537"/>
    </location>
    <ligand>
        <name>heme</name>
        <dbReference type="ChEBI" id="CHEBI:30413"/>
    </ligand>
    <ligandPart>
        <name>Fe</name>
        <dbReference type="ChEBI" id="CHEBI:18248"/>
    </ligandPart>
</feature>
<dbReference type="GO" id="GO:0016705">
    <property type="term" value="F:oxidoreductase activity, acting on paired donors, with incorporation or reduction of molecular oxygen"/>
    <property type="evidence" value="ECO:0007669"/>
    <property type="project" value="InterPro"/>
</dbReference>
<evidence type="ECO:0000256" key="7">
    <source>
        <dbReference type="ARBA" id="ARBA00023033"/>
    </source>
</evidence>
<feature type="compositionally biased region" description="Polar residues" evidence="9">
    <location>
        <begin position="620"/>
        <end position="637"/>
    </location>
</feature>
<evidence type="ECO:0008006" key="13">
    <source>
        <dbReference type="Google" id="ProtNLM"/>
    </source>
</evidence>
<comment type="cofactor">
    <cofactor evidence="1 8">
        <name>heme</name>
        <dbReference type="ChEBI" id="CHEBI:30413"/>
    </cofactor>
</comment>
<evidence type="ECO:0000256" key="1">
    <source>
        <dbReference type="ARBA" id="ARBA00001971"/>
    </source>
</evidence>
<dbReference type="InterPro" id="IPR002401">
    <property type="entry name" value="Cyt_P450_E_grp-I"/>
</dbReference>
<evidence type="ECO:0000256" key="4">
    <source>
        <dbReference type="ARBA" id="ARBA00022723"/>
    </source>
</evidence>
<dbReference type="GO" id="GO:0005506">
    <property type="term" value="F:iron ion binding"/>
    <property type="evidence" value="ECO:0007669"/>
    <property type="project" value="InterPro"/>
</dbReference>
<evidence type="ECO:0000256" key="5">
    <source>
        <dbReference type="ARBA" id="ARBA00023002"/>
    </source>
</evidence>
<keyword evidence="3 8" id="KW-0349">Heme</keyword>
<dbReference type="PRINTS" id="PR00463">
    <property type="entry name" value="EP450I"/>
</dbReference>
<dbReference type="InterPro" id="IPR050121">
    <property type="entry name" value="Cytochrome_P450_monoxygenase"/>
</dbReference>
<accession>A0A9W8NLA5</accession>
<comment type="caution">
    <text evidence="11">The sequence shown here is derived from an EMBL/GenBank/DDBJ whole genome shotgun (WGS) entry which is preliminary data.</text>
</comment>
<dbReference type="EMBL" id="JANPWZ010000152">
    <property type="protein sequence ID" value="KAJ3578939.1"/>
    <property type="molecule type" value="Genomic_DNA"/>
</dbReference>
<keyword evidence="7" id="KW-0503">Monooxygenase</keyword>
<organism evidence="11 12">
    <name type="scientific">Xylaria arbuscula</name>
    <dbReference type="NCBI Taxonomy" id="114810"/>
    <lineage>
        <taxon>Eukaryota</taxon>
        <taxon>Fungi</taxon>
        <taxon>Dikarya</taxon>
        <taxon>Ascomycota</taxon>
        <taxon>Pezizomycotina</taxon>
        <taxon>Sordariomycetes</taxon>
        <taxon>Xylariomycetidae</taxon>
        <taxon>Xylariales</taxon>
        <taxon>Xylariaceae</taxon>
        <taxon>Xylaria</taxon>
    </lineage>
</organism>
<name>A0A9W8NLA5_9PEZI</name>
<keyword evidence="5" id="KW-0560">Oxidoreductase</keyword>
<feature type="region of interest" description="Disordered" evidence="9">
    <location>
        <begin position="617"/>
        <end position="637"/>
    </location>
</feature>
<dbReference type="Proteomes" id="UP001148614">
    <property type="component" value="Unassembled WGS sequence"/>
</dbReference>
<dbReference type="Gene3D" id="1.10.630.10">
    <property type="entry name" value="Cytochrome P450"/>
    <property type="match status" value="1"/>
</dbReference>
<evidence type="ECO:0000256" key="3">
    <source>
        <dbReference type="ARBA" id="ARBA00022617"/>
    </source>
</evidence>
<sequence>MAEATQAYTTYIPRTNLRQQFQSDSKELVDARLNTAPLSGLNHRLQLVSDQAIAMRVVWSLLRAAFGSILAVAVTWLVTFVLKAWQIRSHIRRLQKAGKPVPPHSLLMGHLLQAKAASEELPRGAHSAYVLSRLATKLGAEALYFDPWPIAHPMLTVTDYRLANQATSHEWTGNVKPPTLSRWHAPISGRGGLNLFTQNGVDWKRDRDIFLPFFNGSNLDATLPAIVAEMLTFRDILRKKSLQKDMVLLEPLTLALMNDIIGRVIFNAELKDQTSGSHHPLSKAMLRQLDLKFPENDIVESLRQLNPLWSLEVWYNGRVLDKQIRAQIEKRATAFQAEKREGNHSASSAMLDCIVADYFYQPRHQQSHRIDEDFMAMLCAQIRLLFFAGYDSTASTINSMCYLIWRHPDVLAKLRAEHDDVFGRNTEACSAKIIENPSILHSLPYTTAVIKEVLRLFPPAAGARQGCKELVLRGNDGTEYPTEGVTVQFNHLAMMRNPATWPRPLEFLPERFLVKPQHELYPPKGAWRVFEIGLRNCIGQSFVMRELRMFLALFAREFDFNECYDEVREANGQAPGKRVTSSHSSTAGPTSSFFSSQFLSASPFILVSASLPTRAGESDVANTGNASSRPETAVSQSFPTILGDQDESLLTHSRFQSSFPFSPRCVRHERLRVTVNYCRGVSGALVMIVPAHDEFLWGLVNSSLCPNTKARSRARRTRGGICIQLGSKLSRYRNLSSDFSQCHLIMEAADDRLIPTATK</sequence>